<dbReference type="InterPro" id="IPR029044">
    <property type="entry name" value="Nucleotide-diphossugar_trans"/>
</dbReference>
<accession>A0A6C0JLS6</accession>
<sequence>MEEHEFINSFCIVIASHISNSKRILYLSECLESLLSQTISISIYLSISFNNEEIKTEFLNNNKMIDLCSRIFLVIREHKTPQMRHIYLLYPELKMRYKWIMFCDDDDTYNNDRVEKIIKYIYSGLIQCSQMTNKKLIGLYESTFGKDHREHRHEYWCYCVNIEIISIFYKKIVNNPDIIDNKCCDVLFAEYLRRVDSNLLYSRIDERLYNYRVDNNNDSITGFIKGNQSKYTRTNDPPSIMDLSFSDYVVDWNEYLMENKDIYLHDVFLRTIVGCELDYILRAEFKADYSILSYTDNVILKEIKDKHEYWRMICNQLYDIPFLA</sequence>
<reference evidence="1" key="1">
    <citation type="journal article" date="2020" name="Nature">
        <title>Giant virus diversity and host interactions through global metagenomics.</title>
        <authorList>
            <person name="Schulz F."/>
            <person name="Roux S."/>
            <person name="Paez-Espino D."/>
            <person name="Jungbluth S."/>
            <person name="Walsh D.A."/>
            <person name="Denef V.J."/>
            <person name="McMahon K.D."/>
            <person name="Konstantinidis K.T."/>
            <person name="Eloe-Fadrosh E.A."/>
            <person name="Kyrpides N.C."/>
            <person name="Woyke T."/>
        </authorList>
    </citation>
    <scope>NUCLEOTIDE SEQUENCE</scope>
    <source>
        <strain evidence="1">GVMAG-M-3300027747-57</strain>
    </source>
</reference>
<evidence type="ECO:0000313" key="1">
    <source>
        <dbReference type="EMBL" id="QHU05951.1"/>
    </source>
</evidence>
<name>A0A6C0JLS6_9ZZZZ</name>
<proteinExistence type="predicted"/>
<evidence type="ECO:0008006" key="2">
    <source>
        <dbReference type="Google" id="ProtNLM"/>
    </source>
</evidence>
<dbReference type="SUPFAM" id="SSF53448">
    <property type="entry name" value="Nucleotide-diphospho-sugar transferases"/>
    <property type="match status" value="1"/>
</dbReference>
<protein>
    <recommendedName>
        <fullName evidence="2">Glycosyltransferase 2-like domain-containing protein</fullName>
    </recommendedName>
</protein>
<dbReference type="EMBL" id="MN740430">
    <property type="protein sequence ID" value="QHU05951.1"/>
    <property type="molecule type" value="Genomic_DNA"/>
</dbReference>
<dbReference type="AlphaFoldDB" id="A0A6C0JLS6"/>
<organism evidence="1">
    <name type="scientific">viral metagenome</name>
    <dbReference type="NCBI Taxonomy" id="1070528"/>
    <lineage>
        <taxon>unclassified sequences</taxon>
        <taxon>metagenomes</taxon>
        <taxon>organismal metagenomes</taxon>
    </lineage>
</organism>